<evidence type="ECO:0000313" key="2">
    <source>
        <dbReference type="Proteomes" id="UP000805193"/>
    </source>
</evidence>
<organism evidence="1 2">
    <name type="scientific">Ixodes persulcatus</name>
    <name type="common">Taiga tick</name>
    <dbReference type="NCBI Taxonomy" id="34615"/>
    <lineage>
        <taxon>Eukaryota</taxon>
        <taxon>Metazoa</taxon>
        <taxon>Ecdysozoa</taxon>
        <taxon>Arthropoda</taxon>
        <taxon>Chelicerata</taxon>
        <taxon>Arachnida</taxon>
        <taxon>Acari</taxon>
        <taxon>Parasitiformes</taxon>
        <taxon>Ixodida</taxon>
        <taxon>Ixodoidea</taxon>
        <taxon>Ixodidae</taxon>
        <taxon>Ixodinae</taxon>
        <taxon>Ixodes</taxon>
    </lineage>
</organism>
<accession>A0AC60P3H3</accession>
<protein>
    <submittedName>
        <fullName evidence="1">Uncharacterized protein</fullName>
    </submittedName>
</protein>
<dbReference type="EMBL" id="JABSTQ010011216">
    <property type="protein sequence ID" value="KAG0413963.1"/>
    <property type="molecule type" value="Genomic_DNA"/>
</dbReference>
<reference evidence="1 2" key="1">
    <citation type="journal article" date="2020" name="Cell">
        <title>Large-Scale Comparative Analyses of Tick Genomes Elucidate Their Genetic Diversity and Vector Capacities.</title>
        <authorList>
            <consortium name="Tick Genome and Microbiome Consortium (TIGMIC)"/>
            <person name="Jia N."/>
            <person name="Wang J."/>
            <person name="Shi W."/>
            <person name="Du L."/>
            <person name="Sun Y."/>
            <person name="Zhan W."/>
            <person name="Jiang J.F."/>
            <person name="Wang Q."/>
            <person name="Zhang B."/>
            <person name="Ji P."/>
            <person name="Bell-Sakyi L."/>
            <person name="Cui X.M."/>
            <person name="Yuan T.T."/>
            <person name="Jiang B.G."/>
            <person name="Yang W.F."/>
            <person name="Lam T.T."/>
            <person name="Chang Q.C."/>
            <person name="Ding S.J."/>
            <person name="Wang X.J."/>
            <person name="Zhu J.G."/>
            <person name="Ruan X.D."/>
            <person name="Zhao L."/>
            <person name="Wei J.T."/>
            <person name="Ye R.Z."/>
            <person name="Que T.C."/>
            <person name="Du C.H."/>
            <person name="Zhou Y.H."/>
            <person name="Cheng J.X."/>
            <person name="Dai P.F."/>
            <person name="Guo W.B."/>
            <person name="Han X.H."/>
            <person name="Huang E.J."/>
            <person name="Li L.F."/>
            <person name="Wei W."/>
            <person name="Gao Y.C."/>
            <person name="Liu J.Z."/>
            <person name="Shao H.Z."/>
            <person name="Wang X."/>
            <person name="Wang C.C."/>
            <person name="Yang T.C."/>
            <person name="Huo Q.B."/>
            <person name="Li W."/>
            <person name="Chen H.Y."/>
            <person name="Chen S.E."/>
            <person name="Zhou L.G."/>
            <person name="Ni X.B."/>
            <person name="Tian J.H."/>
            <person name="Sheng Y."/>
            <person name="Liu T."/>
            <person name="Pan Y.S."/>
            <person name="Xia L.Y."/>
            <person name="Li J."/>
            <person name="Zhao F."/>
            <person name="Cao W.C."/>
        </authorList>
    </citation>
    <scope>NUCLEOTIDE SEQUENCE [LARGE SCALE GENOMIC DNA]</scope>
    <source>
        <strain evidence="1">Iper-2018</strain>
    </source>
</reference>
<comment type="caution">
    <text evidence="1">The sequence shown here is derived from an EMBL/GenBank/DDBJ whole genome shotgun (WGS) entry which is preliminary data.</text>
</comment>
<keyword evidence="2" id="KW-1185">Reference proteome</keyword>
<gene>
    <name evidence="1" type="ORF">HPB47_008866</name>
</gene>
<name>A0AC60P3H3_IXOPE</name>
<sequence length="132" mass="13942">MRRAPPHGNTGMPEEIHTAPHANFASNPTVDLRLGKGSPDSQKPPLSTDDAKNWPTSQTEAAEYGNQVVFTAAVTDDLHSSIDAVTVLTTHTETAVEGENAGLSGVFVNGLLCRPLLGRSGDACVPLNINRK</sequence>
<evidence type="ECO:0000313" key="1">
    <source>
        <dbReference type="EMBL" id="KAG0413963.1"/>
    </source>
</evidence>
<dbReference type="Proteomes" id="UP000805193">
    <property type="component" value="Unassembled WGS sequence"/>
</dbReference>
<proteinExistence type="predicted"/>